<accession>A0A931DI63</accession>
<evidence type="ECO:0000313" key="2">
    <source>
        <dbReference type="EMBL" id="MBG6087956.1"/>
    </source>
</evidence>
<gene>
    <name evidence="2" type="ORF">IW256_002069</name>
</gene>
<sequence>MNEIDLLARLGGEVPPMPDRAREDARLALMERARAERAGRTAVPAGAAEGGPVRPLAWIQRGHARGPGRARGRRRPLRTGAAAALAAAAAVTAAVAVPWGQDAPAYAVEKRPDGSVEIRIREFLEPRSLQASLREAGIPAVVDYLPDGRVCRGPRGAAVPPHEAPRLVREPLAKDEPGTLLRIAPGRLRPGQSLVLTATFDRNDPSRAAGVAMQVVRGPVRGCDPRPIDGPDRVPLPGEGGSPAVPARPGGTGAP</sequence>
<dbReference type="EMBL" id="JADOUA010000001">
    <property type="protein sequence ID" value="MBG6087956.1"/>
    <property type="molecule type" value="Genomic_DNA"/>
</dbReference>
<reference evidence="2" key="1">
    <citation type="submission" date="2020-11" db="EMBL/GenBank/DDBJ databases">
        <title>Sequencing the genomes of 1000 actinobacteria strains.</title>
        <authorList>
            <person name="Klenk H.-P."/>
        </authorList>
    </citation>
    <scope>NUCLEOTIDE SEQUENCE</scope>
    <source>
        <strain evidence="2">DSM 43175</strain>
    </source>
</reference>
<proteinExistence type="predicted"/>
<name>A0A931DI63_9ACTN</name>
<dbReference type="RefSeq" id="WP_197010746.1">
    <property type="nucleotide sequence ID" value="NZ_BAABES010000008.1"/>
</dbReference>
<dbReference type="Proteomes" id="UP000614047">
    <property type="component" value="Unassembled WGS sequence"/>
</dbReference>
<evidence type="ECO:0000313" key="3">
    <source>
        <dbReference type="Proteomes" id="UP000614047"/>
    </source>
</evidence>
<keyword evidence="3" id="KW-1185">Reference proteome</keyword>
<feature type="compositionally biased region" description="Basic and acidic residues" evidence="1">
    <location>
        <begin position="223"/>
        <end position="232"/>
    </location>
</feature>
<evidence type="ECO:0000256" key="1">
    <source>
        <dbReference type="SAM" id="MobiDB-lite"/>
    </source>
</evidence>
<feature type="region of interest" description="Disordered" evidence="1">
    <location>
        <begin position="219"/>
        <end position="255"/>
    </location>
</feature>
<comment type="caution">
    <text evidence="2">The sequence shown here is derived from an EMBL/GenBank/DDBJ whole genome shotgun (WGS) entry which is preliminary data.</text>
</comment>
<organism evidence="2 3">
    <name type="scientific">Actinomadura viridis</name>
    <dbReference type="NCBI Taxonomy" id="58110"/>
    <lineage>
        <taxon>Bacteria</taxon>
        <taxon>Bacillati</taxon>
        <taxon>Actinomycetota</taxon>
        <taxon>Actinomycetes</taxon>
        <taxon>Streptosporangiales</taxon>
        <taxon>Thermomonosporaceae</taxon>
        <taxon>Actinomadura</taxon>
    </lineage>
</organism>
<protein>
    <submittedName>
        <fullName evidence="2">Uncharacterized protein</fullName>
    </submittedName>
</protein>
<dbReference type="AlphaFoldDB" id="A0A931DI63"/>